<evidence type="ECO:0000256" key="2">
    <source>
        <dbReference type="ARBA" id="ARBA00022840"/>
    </source>
</evidence>
<evidence type="ECO:0000313" key="6">
    <source>
        <dbReference type="EMBL" id="GEN35346.1"/>
    </source>
</evidence>
<dbReference type="Proteomes" id="UP000321157">
    <property type="component" value="Unassembled WGS sequence"/>
</dbReference>
<comment type="caution">
    <text evidence="6">The sequence shown here is derived from an EMBL/GenBank/DDBJ whole genome shotgun (WGS) entry which is preliminary data.</text>
</comment>
<dbReference type="GO" id="GO:0043565">
    <property type="term" value="F:sequence-specific DNA binding"/>
    <property type="evidence" value="ECO:0007669"/>
    <property type="project" value="InterPro"/>
</dbReference>
<dbReference type="EMBL" id="BJXX01000127">
    <property type="protein sequence ID" value="GEN35346.1"/>
    <property type="molecule type" value="Genomic_DNA"/>
</dbReference>
<evidence type="ECO:0000256" key="1">
    <source>
        <dbReference type="ARBA" id="ARBA00022741"/>
    </source>
</evidence>
<dbReference type="InterPro" id="IPR002197">
    <property type="entry name" value="HTH_Fis"/>
</dbReference>
<dbReference type="InterPro" id="IPR009057">
    <property type="entry name" value="Homeodomain-like_sf"/>
</dbReference>
<dbReference type="Pfam" id="PF25601">
    <property type="entry name" value="AAA_lid_14"/>
    <property type="match status" value="1"/>
</dbReference>
<dbReference type="PROSITE" id="PS50045">
    <property type="entry name" value="SIGMA54_INTERACT_4"/>
    <property type="match status" value="1"/>
</dbReference>
<dbReference type="PANTHER" id="PTHR32071">
    <property type="entry name" value="TRANSCRIPTIONAL REGULATORY PROTEIN"/>
    <property type="match status" value="1"/>
</dbReference>
<evidence type="ECO:0000256" key="4">
    <source>
        <dbReference type="ARBA" id="ARBA00023163"/>
    </source>
</evidence>
<gene>
    <name evidence="6" type="ORF">ADA01nite_28060</name>
</gene>
<keyword evidence="3" id="KW-0805">Transcription regulation</keyword>
<evidence type="ECO:0000313" key="7">
    <source>
        <dbReference type="Proteomes" id="UP000321157"/>
    </source>
</evidence>
<dbReference type="GO" id="GO:0006355">
    <property type="term" value="P:regulation of DNA-templated transcription"/>
    <property type="evidence" value="ECO:0007669"/>
    <property type="project" value="InterPro"/>
</dbReference>
<feature type="domain" description="Sigma-54 factor interaction" evidence="5">
    <location>
        <begin position="1"/>
        <end position="47"/>
    </location>
</feature>
<name>A0A511V8T6_9BACL</name>
<dbReference type="GO" id="GO:0005524">
    <property type="term" value="F:ATP binding"/>
    <property type="evidence" value="ECO:0007669"/>
    <property type="project" value="UniProtKB-KW"/>
</dbReference>
<keyword evidence="2" id="KW-0067">ATP-binding</keyword>
<organism evidence="6 7">
    <name type="scientific">Aneurinibacillus danicus</name>
    <dbReference type="NCBI Taxonomy" id="267746"/>
    <lineage>
        <taxon>Bacteria</taxon>
        <taxon>Bacillati</taxon>
        <taxon>Bacillota</taxon>
        <taxon>Bacilli</taxon>
        <taxon>Bacillales</taxon>
        <taxon>Paenibacillaceae</taxon>
        <taxon>Aneurinibacillus group</taxon>
        <taxon>Aneurinibacillus</taxon>
    </lineage>
</organism>
<dbReference type="Gene3D" id="1.10.8.60">
    <property type="match status" value="1"/>
</dbReference>
<reference evidence="6 7" key="1">
    <citation type="submission" date="2019-07" db="EMBL/GenBank/DDBJ databases">
        <title>Whole genome shotgun sequence of Aneurinibacillus danicus NBRC 102444.</title>
        <authorList>
            <person name="Hosoyama A."/>
            <person name="Uohara A."/>
            <person name="Ohji S."/>
            <person name="Ichikawa N."/>
        </authorList>
    </citation>
    <scope>NUCLEOTIDE SEQUENCE [LARGE SCALE GENOMIC DNA]</scope>
    <source>
        <strain evidence="6 7">NBRC 102444</strain>
    </source>
</reference>
<keyword evidence="1" id="KW-0547">Nucleotide-binding</keyword>
<dbReference type="Pfam" id="PF02954">
    <property type="entry name" value="HTH_8"/>
    <property type="match status" value="1"/>
</dbReference>
<dbReference type="InterPro" id="IPR025944">
    <property type="entry name" value="Sigma_54_int_dom_CS"/>
</dbReference>
<dbReference type="AlphaFoldDB" id="A0A511V8T6"/>
<dbReference type="SUPFAM" id="SSF46689">
    <property type="entry name" value="Homeodomain-like"/>
    <property type="match status" value="1"/>
</dbReference>
<dbReference type="PROSITE" id="PS00688">
    <property type="entry name" value="SIGMA54_INTERACT_3"/>
    <property type="match status" value="1"/>
</dbReference>
<dbReference type="PRINTS" id="PR01590">
    <property type="entry name" value="HTHFIS"/>
</dbReference>
<keyword evidence="7" id="KW-1185">Reference proteome</keyword>
<dbReference type="Gene3D" id="1.10.10.60">
    <property type="entry name" value="Homeodomain-like"/>
    <property type="match status" value="1"/>
</dbReference>
<accession>A0A511V8T6</accession>
<dbReference type="PANTHER" id="PTHR32071:SF57">
    <property type="entry name" value="C4-DICARBOXYLATE TRANSPORT TRANSCRIPTIONAL REGULATORY PROTEIN DCTD"/>
    <property type="match status" value="1"/>
</dbReference>
<protein>
    <recommendedName>
        <fullName evidence="5">Sigma-54 factor interaction domain-containing protein</fullName>
    </recommendedName>
</protein>
<keyword evidence="4" id="KW-0804">Transcription</keyword>
<evidence type="ECO:0000259" key="5">
    <source>
        <dbReference type="PROSITE" id="PS50045"/>
    </source>
</evidence>
<proteinExistence type="predicted"/>
<evidence type="ECO:0000256" key="3">
    <source>
        <dbReference type="ARBA" id="ARBA00023015"/>
    </source>
</evidence>
<dbReference type="InterPro" id="IPR002078">
    <property type="entry name" value="Sigma_54_int"/>
</dbReference>
<sequence length="134" mass="15673">MVHYFLNHSGEGNVPPVMDHEVMEALCAYAWPGNIRQLKNVIEKMVFHADDAHIQLKDIPFEIQSAMPNFSMREEKMDENNNKIERKVFRRKNIDKSTLIQALNQTNGNITQAARILNISRWTIYNKMRKFNLG</sequence>
<dbReference type="InterPro" id="IPR058031">
    <property type="entry name" value="AAA_lid_NorR"/>
</dbReference>
<dbReference type="OrthoDB" id="9771372at2"/>